<proteinExistence type="inferred from homology"/>
<evidence type="ECO:0000256" key="8">
    <source>
        <dbReference type="RuleBase" id="RU000461"/>
    </source>
</evidence>
<gene>
    <name evidence="10" type="ORF">N7494_009319</name>
</gene>
<protein>
    <recommendedName>
        <fullName evidence="12">Cytochrome P450</fullName>
    </recommendedName>
</protein>
<dbReference type="PANTHER" id="PTHR46300:SF2">
    <property type="entry name" value="CYTOCHROME P450 MONOOXYGENASE ALNH-RELATED"/>
    <property type="match status" value="1"/>
</dbReference>
<keyword evidence="3 7" id="KW-0479">Metal-binding</keyword>
<keyword evidence="9" id="KW-0472">Membrane</keyword>
<dbReference type="Proteomes" id="UP001220324">
    <property type="component" value="Unassembled WGS sequence"/>
</dbReference>
<keyword evidence="11" id="KW-1185">Reference proteome</keyword>
<comment type="similarity">
    <text evidence="2 8">Belongs to the cytochrome P450 family.</text>
</comment>
<dbReference type="GO" id="GO:0004497">
    <property type="term" value="F:monooxygenase activity"/>
    <property type="evidence" value="ECO:0007669"/>
    <property type="project" value="UniProtKB-KW"/>
</dbReference>
<accession>A0AAD6CPM2</accession>
<evidence type="ECO:0000256" key="2">
    <source>
        <dbReference type="ARBA" id="ARBA00010617"/>
    </source>
</evidence>
<evidence type="ECO:0000256" key="9">
    <source>
        <dbReference type="SAM" id="Phobius"/>
    </source>
</evidence>
<feature type="transmembrane region" description="Helical" evidence="9">
    <location>
        <begin position="6"/>
        <end position="30"/>
    </location>
</feature>
<evidence type="ECO:0000256" key="5">
    <source>
        <dbReference type="ARBA" id="ARBA00023004"/>
    </source>
</evidence>
<evidence type="ECO:0000256" key="6">
    <source>
        <dbReference type="ARBA" id="ARBA00023033"/>
    </source>
</evidence>
<evidence type="ECO:0000313" key="11">
    <source>
        <dbReference type="Proteomes" id="UP001220324"/>
    </source>
</evidence>
<organism evidence="10 11">
    <name type="scientific">Penicillium frequentans</name>
    <dbReference type="NCBI Taxonomy" id="3151616"/>
    <lineage>
        <taxon>Eukaryota</taxon>
        <taxon>Fungi</taxon>
        <taxon>Dikarya</taxon>
        <taxon>Ascomycota</taxon>
        <taxon>Pezizomycotina</taxon>
        <taxon>Eurotiomycetes</taxon>
        <taxon>Eurotiomycetidae</taxon>
        <taxon>Eurotiales</taxon>
        <taxon>Aspergillaceae</taxon>
        <taxon>Penicillium</taxon>
    </lineage>
</organism>
<evidence type="ECO:0000313" key="10">
    <source>
        <dbReference type="EMBL" id="KAJ5532767.1"/>
    </source>
</evidence>
<dbReference type="AlphaFoldDB" id="A0AAD6CPM2"/>
<dbReference type="InterPro" id="IPR017972">
    <property type="entry name" value="Cyt_P450_CS"/>
</dbReference>
<evidence type="ECO:0000256" key="4">
    <source>
        <dbReference type="ARBA" id="ARBA00023002"/>
    </source>
</evidence>
<dbReference type="GO" id="GO:0043386">
    <property type="term" value="P:mycotoxin biosynthetic process"/>
    <property type="evidence" value="ECO:0007669"/>
    <property type="project" value="UniProtKB-ARBA"/>
</dbReference>
<dbReference type="PROSITE" id="PS00086">
    <property type="entry name" value="CYTOCHROME_P450"/>
    <property type="match status" value="1"/>
</dbReference>
<keyword evidence="9" id="KW-1133">Transmembrane helix</keyword>
<comment type="cofactor">
    <cofactor evidence="1 7">
        <name>heme</name>
        <dbReference type="ChEBI" id="CHEBI:30413"/>
    </cofactor>
</comment>
<comment type="caution">
    <text evidence="10">The sequence shown here is derived from an EMBL/GenBank/DDBJ whole genome shotgun (WGS) entry which is preliminary data.</text>
</comment>
<dbReference type="SUPFAM" id="SSF48264">
    <property type="entry name" value="Cytochrome P450"/>
    <property type="match status" value="1"/>
</dbReference>
<dbReference type="PANTHER" id="PTHR46300">
    <property type="entry name" value="P450, PUTATIVE (EUROFUNG)-RELATED-RELATED"/>
    <property type="match status" value="1"/>
</dbReference>
<dbReference type="InterPro" id="IPR036396">
    <property type="entry name" value="Cyt_P450_sf"/>
</dbReference>
<dbReference type="InterPro" id="IPR001128">
    <property type="entry name" value="Cyt_P450"/>
</dbReference>
<dbReference type="InterPro" id="IPR002401">
    <property type="entry name" value="Cyt_P450_E_grp-I"/>
</dbReference>
<dbReference type="PRINTS" id="PR00385">
    <property type="entry name" value="P450"/>
</dbReference>
<sequence>MALVDIPLFIIDHSGSILGVIALSFAIFLLQQTEWSKKYGSIVGFKIGPQNAVVLSDYRHVKELFDKRGGIYSGRPEQYAGQQIICPDNIHMLLAQYGPTWRLMRKAMQGLLNINAIDALHPIQLAEATQTMSHLLDDPEGYYDHIRRYSTSVILASVYSQRGESFQSPKVQNLYNSQYRFSRILEPGATPPVDAFPFLRRLPEFLSPWRTEAKEIRQIQSSLYFNLVKETKERRSKHDLEPCFIEKLLDDQEKNGLNDAQIAYLGGTSMEAGSDTTSAALLTFVLAMTQHPESLKALQAELDRVCGTDRSPNFDDLDQLKYTRACMNEVLRWRPVAPAAVPHMLTQDDTYEGYVLPKGTIVFINAWAIHMNESEYDEPEKFMPERFMGNKFGCKNQDDSDDHRRITYNFGAGRRVCPGQRLAENSVLLNMAKMAWLFDILPISSEPIDTSIRTAFTDGVLIAPHKFPVRFVPRSEQRINVIQGDLERAKKFFARYKE</sequence>
<feature type="binding site" description="axial binding residue" evidence="7">
    <location>
        <position position="417"/>
    </location>
    <ligand>
        <name>heme</name>
        <dbReference type="ChEBI" id="CHEBI:30413"/>
    </ligand>
    <ligandPart>
        <name>Fe</name>
        <dbReference type="ChEBI" id="CHEBI:18248"/>
    </ligandPart>
</feature>
<dbReference type="EMBL" id="JAQIZZ010000007">
    <property type="protein sequence ID" value="KAJ5532767.1"/>
    <property type="molecule type" value="Genomic_DNA"/>
</dbReference>
<evidence type="ECO:0008006" key="12">
    <source>
        <dbReference type="Google" id="ProtNLM"/>
    </source>
</evidence>
<dbReference type="GO" id="GO:0016705">
    <property type="term" value="F:oxidoreductase activity, acting on paired donors, with incorporation or reduction of molecular oxygen"/>
    <property type="evidence" value="ECO:0007669"/>
    <property type="project" value="InterPro"/>
</dbReference>
<name>A0AAD6CPM2_9EURO</name>
<dbReference type="GO" id="GO:0005506">
    <property type="term" value="F:iron ion binding"/>
    <property type="evidence" value="ECO:0007669"/>
    <property type="project" value="InterPro"/>
</dbReference>
<keyword evidence="9" id="KW-0812">Transmembrane</keyword>
<dbReference type="CDD" id="cd11065">
    <property type="entry name" value="CYP64-like"/>
    <property type="match status" value="1"/>
</dbReference>
<evidence type="ECO:0000256" key="1">
    <source>
        <dbReference type="ARBA" id="ARBA00001971"/>
    </source>
</evidence>
<dbReference type="PRINTS" id="PR00463">
    <property type="entry name" value="EP450I"/>
</dbReference>
<evidence type="ECO:0000256" key="7">
    <source>
        <dbReference type="PIRSR" id="PIRSR602401-1"/>
    </source>
</evidence>
<keyword evidence="4 8" id="KW-0560">Oxidoreductase</keyword>
<reference evidence="10 11" key="1">
    <citation type="journal article" date="2023" name="IMA Fungus">
        <title>Comparative genomic study of the Penicillium genus elucidates a diverse pangenome and 15 lateral gene transfer events.</title>
        <authorList>
            <person name="Petersen C."/>
            <person name="Sorensen T."/>
            <person name="Nielsen M.R."/>
            <person name="Sondergaard T.E."/>
            <person name="Sorensen J.L."/>
            <person name="Fitzpatrick D.A."/>
            <person name="Frisvad J.C."/>
            <person name="Nielsen K.L."/>
        </authorList>
    </citation>
    <scope>NUCLEOTIDE SEQUENCE [LARGE SCALE GENOMIC DNA]</scope>
    <source>
        <strain evidence="10 11">IBT 35679</strain>
    </source>
</reference>
<dbReference type="GO" id="GO:0020037">
    <property type="term" value="F:heme binding"/>
    <property type="evidence" value="ECO:0007669"/>
    <property type="project" value="InterPro"/>
</dbReference>
<keyword evidence="7 8" id="KW-0349">Heme</keyword>
<dbReference type="Gene3D" id="1.10.630.10">
    <property type="entry name" value="Cytochrome P450"/>
    <property type="match status" value="1"/>
</dbReference>
<dbReference type="Pfam" id="PF00067">
    <property type="entry name" value="p450"/>
    <property type="match status" value="1"/>
</dbReference>
<keyword evidence="5 7" id="KW-0408">Iron</keyword>
<dbReference type="InterPro" id="IPR050364">
    <property type="entry name" value="Cytochrome_P450_fung"/>
</dbReference>
<evidence type="ECO:0000256" key="3">
    <source>
        <dbReference type="ARBA" id="ARBA00022723"/>
    </source>
</evidence>
<keyword evidence="6 8" id="KW-0503">Monooxygenase</keyword>